<dbReference type="KEGG" id="emar:D1013_12865"/>
<feature type="transmembrane region" description="Helical" evidence="1">
    <location>
        <begin position="60"/>
        <end position="81"/>
    </location>
</feature>
<keyword evidence="1" id="KW-0812">Transmembrane</keyword>
<keyword evidence="3" id="KW-1185">Reference proteome</keyword>
<dbReference type="AlphaFoldDB" id="A0A3G2L7S3"/>
<evidence type="ECO:0000256" key="1">
    <source>
        <dbReference type="SAM" id="Phobius"/>
    </source>
</evidence>
<dbReference type="EMBL" id="CP032050">
    <property type="protein sequence ID" value="AYN68201.1"/>
    <property type="molecule type" value="Genomic_DNA"/>
</dbReference>
<feature type="transmembrane region" description="Helical" evidence="1">
    <location>
        <begin position="123"/>
        <end position="143"/>
    </location>
</feature>
<protein>
    <submittedName>
        <fullName evidence="2">Uncharacterized protein</fullName>
    </submittedName>
</protein>
<dbReference type="Proteomes" id="UP000276309">
    <property type="component" value="Chromosome"/>
</dbReference>
<keyword evidence="1" id="KW-0472">Membrane</keyword>
<reference evidence="2 3" key="1">
    <citation type="submission" date="2018-08" db="EMBL/GenBank/DDBJ databases">
        <title>The reduced genetic potential of extracellular carbohydrate catabolism in Euzebyella marina RN62, a Flavobacteriia bacterium isolated from the hadal water.</title>
        <authorList>
            <person name="Xue C."/>
        </authorList>
    </citation>
    <scope>NUCLEOTIDE SEQUENCE [LARGE SCALE GENOMIC DNA]</scope>
    <source>
        <strain evidence="2 3">RN62</strain>
    </source>
</reference>
<name>A0A3G2L7S3_9FLAO</name>
<evidence type="ECO:0000313" key="3">
    <source>
        <dbReference type="Proteomes" id="UP000276309"/>
    </source>
</evidence>
<dbReference type="RefSeq" id="WP_121849216.1">
    <property type="nucleotide sequence ID" value="NZ_CP032050.1"/>
</dbReference>
<accession>A0A3G2L7S3</accession>
<feature type="transmembrane region" description="Helical" evidence="1">
    <location>
        <begin position="149"/>
        <end position="166"/>
    </location>
</feature>
<feature type="transmembrane region" description="Helical" evidence="1">
    <location>
        <begin position="87"/>
        <end position="111"/>
    </location>
</feature>
<sequence>MPKKEKILKVPLRISMTVILLGMLLKILEWPYAIPIVLFGFANTGILYFFRFWNKSDRKFLDIVKLVLVLSWTTNGILRILDFQHTLFLQIIVGISFMTWFIMEGTAYFLDEDRKAKNQKIQVMWNFAMVVGALAIIAGSLLNVMNWKFAIPLLVLGITIIAAYILKDLFSAGKIENKDRNNEEYQL</sequence>
<dbReference type="OrthoDB" id="1429903at2"/>
<gene>
    <name evidence="2" type="ORF">D1013_12865</name>
</gene>
<proteinExistence type="predicted"/>
<organism evidence="2 3">
    <name type="scientific">Euzebyella marina</name>
    <dbReference type="NCBI Taxonomy" id="1761453"/>
    <lineage>
        <taxon>Bacteria</taxon>
        <taxon>Pseudomonadati</taxon>
        <taxon>Bacteroidota</taxon>
        <taxon>Flavobacteriia</taxon>
        <taxon>Flavobacteriales</taxon>
        <taxon>Flavobacteriaceae</taxon>
        <taxon>Euzebyella</taxon>
    </lineage>
</organism>
<evidence type="ECO:0000313" key="2">
    <source>
        <dbReference type="EMBL" id="AYN68201.1"/>
    </source>
</evidence>
<keyword evidence="1" id="KW-1133">Transmembrane helix</keyword>
<feature type="transmembrane region" description="Helical" evidence="1">
    <location>
        <begin position="34"/>
        <end position="53"/>
    </location>
</feature>